<protein>
    <recommendedName>
        <fullName evidence="9">Citrate transporter-like domain-containing protein</fullName>
    </recommendedName>
</protein>
<keyword evidence="4" id="KW-1003">Cell membrane</keyword>
<comment type="similarity">
    <text evidence="2">Belongs to the CitM (TC 2.A.11) transporter family.</text>
</comment>
<dbReference type="InterPro" id="IPR004680">
    <property type="entry name" value="Cit_transptr-like_dom"/>
</dbReference>
<organism evidence="10 11">
    <name type="scientific">Chlamydomonas eustigma</name>
    <dbReference type="NCBI Taxonomy" id="1157962"/>
    <lineage>
        <taxon>Eukaryota</taxon>
        <taxon>Viridiplantae</taxon>
        <taxon>Chlorophyta</taxon>
        <taxon>core chlorophytes</taxon>
        <taxon>Chlorophyceae</taxon>
        <taxon>CS clade</taxon>
        <taxon>Chlamydomonadales</taxon>
        <taxon>Chlamydomonadaceae</taxon>
        <taxon>Chlamydomonas</taxon>
    </lineage>
</organism>
<feature type="transmembrane region" description="Helical" evidence="8">
    <location>
        <begin position="521"/>
        <end position="540"/>
    </location>
</feature>
<feature type="transmembrane region" description="Helical" evidence="8">
    <location>
        <begin position="366"/>
        <end position="382"/>
    </location>
</feature>
<evidence type="ECO:0000313" key="11">
    <source>
        <dbReference type="Proteomes" id="UP000232323"/>
    </source>
</evidence>
<evidence type="ECO:0000256" key="2">
    <source>
        <dbReference type="ARBA" id="ARBA00009843"/>
    </source>
</evidence>
<evidence type="ECO:0000256" key="4">
    <source>
        <dbReference type="ARBA" id="ARBA00022475"/>
    </source>
</evidence>
<feature type="transmembrane region" description="Helical" evidence="8">
    <location>
        <begin position="307"/>
        <end position="332"/>
    </location>
</feature>
<dbReference type="GO" id="GO:0005886">
    <property type="term" value="C:plasma membrane"/>
    <property type="evidence" value="ECO:0007669"/>
    <property type="project" value="UniProtKB-SubCell"/>
</dbReference>
<sequence length="776" mass="83940">MHASKIESHAVDVRNAAVSEVNIVADMETGIRKDVELTARIVGHGVEEHEIITGKDYVYAIEDSERAPAPPPSDPGSPRHELWYNSWLLAVMGGFLAIICVASNRTVVPQSGSNMYSISLLSPFVMQLNGDVTYLQANLLLPPWESQETITTSAATGVLVQGPNEGYRRRISSLELTTAKTLDDSTHRNSNGFSISTTLPAGSGHAGSSLSSHPAVWNQGYKAQQRSSVSRHLISTQQPRVALEITGPPSVSVYIAQSSASLGVGSVANVSSEWIQINTPSTCVFEQSLSNMCTVEMKSVVRINSSAPAYLVISLTPLAGSMVESVAVQVNAYQMGTFGLNKEWIALIVMALVLLGLAFEVAHRTWIAFAGSFTMLGLLLLANEVPSIDVVMSWVNYGTLGLLFGMMLIVGQLQKTGVFQVICASCLKISKGNLLVVTILLCCITAFVSAWLDNVTTMLLMAPMTMTVFEAVNRNPVPLLIIQAILSNIGGTATLIGDPPNIIIGLQLQSTIGFIDFMNNLIPGVVAAVPPSIYIMVLMYPKDLKGRIEGFDDVMKVVEKYRITDWRLFIRCIYVIGGVIIGFLLQPVSGLNPAWISLVGATILVLTTSRHDAYNMMQMVEWDMLLFFAAMFIMVEGAVELGLIDRIAQLLQLIISTATPERQEIAAISVIIWFSALFSAILDNIPYTITMLPVIQQLCKENNRLSLSVLAWALSFGACFGGNGTIIGASANIVTATLAEKRGHSLGFMTWLKAGVPVTIVSVAVVHAYMLLRYCT</sequence>
<evidence type="ECO:0000256" key="3">
    <source>
        <dbReference type="ARBA" id="ARBA00022448"/>
    </source>
</evidence>
<feature type="transmembrane region" description="Helical" evidence="8">
    <location>
        <begin position="751"/>
        <end position="772"/>
    </location>
</feature>
<feature type="transmembrane region" description="Helical" evidence="8">
    <location>
        <begin position="625"/>
        <end position="644"/>
    </location>
</feature>
<feature type="transmembrane region" description="Helical" evidence="8">
    <location>
        <begin position="568"/>
        <end position="588"/>
    </location>
</feature>
<feature type="transmembrane region" description="Helical" evidence="8">
    <location>
        <begin position="705"/>
        <end position="731"/>
    </location>
</feature>
<feature type="transmembrane region" description="Helical" evidence="8">
    <location>
        <begin position="664"/>
        <end position="685"/>
    </location>
</feature>
<dbReference type="PANTHER" id="PTHR43568">
    <property type="entry name" value="P PROTEIN"/>
    <property type="match status" value="1"/>
</dbReference>
<dbReference type="InterPro" id="IPR051475">
    <property type="entry name" value="Diverse_Ion_Transporter"/>
</dbReference>
<dbReference type="CDD" id="cd01116">
    <property type="entry name" value="P_permease"/>
    <property type="match status" value="1"/>
</dbReference>
<dbReference type="PRINTS" id="PR00758">
    <property type="entry name" value="ARSENICPUMP"/>
</dbReference>
<dbReference type="AlphaFoldDB" id="A0A250X2D2"/>
<dbReference type="STRING" id="1157962.A0A250X2D2"/>
<dbReference type="OrthoDB" id="442352at2759"/>
<dbReference type="PANTHER" id="PTHR43568:SF1">
    <property type="entry name" value="P PROTEIN"/>
    <property type="match status" value="1"/>
</dbReference>
<keyword evidence="7 8" id="KW-0472">Membrane</keyword>
<evidence type="ECO:0000256" key="6">
    <source>
        <dbReference type="ARBA" id="ARBA00022989"/>
    </source>
</evidence>
<dbReference type="Proteomes" id="UP000232323">
    <property type="component" value="Unassembled WGS sequence"/>
</dbReference>
<dbReference type="GO" id="GO:0015105">
    <property type="term" value="F:arsenite transmembrane transporter activity"/>
    <property type="evidence" value="ECO:0007669"/>
    <property type="project" value="InterPro"/>
</dbReference>
<keyword evidence="5 8" id="KW-0812">Transmembrane</keyword>
<feature type="transmembrane region" description="Helical" evidence="8">
    <location>
        <begin position="344"/>
        <end position="359"/>
    </location>
</feature>
<comment type="subcellular location">
    <subcellularLocation>
        <location evidence="1">Cell membrane</location>
        <topology evidence="1">Multi-pass membrane protein</topology>
    </subcellularLocation>
</comment>
<accession>A0A250X2D2</accession>
<name>A0A250X2D2_9CHLO</name>
<evidence type="ECO:0000313" key="10">
    <source>
        <dbReference type="EMBL" id="GAX77099.1"/>
    </source>
</evidence>
<evidence type="ECO:0000256" key="1">
    <source>
        <dbReference type="ARBA" id="ARBA00004651"/>
    </source>
</evidence>
<dbReference type="EMBL" id="BEGY01000022">
    <property type="protein sequence ID" value="GAX77099.1"/>
    <property type="molecule type" value="Genomic_DNA"/>
</dbReference>
<keyword evidence="3" id="KW-0813">Transport</keyword>
<reference evidence="10 11" key="1">
    <citation type="submission" date="2017-08" db="EMBL/GenBank/DDBJ databases">
        <title>Acidophilic green algal genome provides insights into adaptation to an acidic environment.</title>
        <authorList>
            <person name="Hirooka S."/>
            <person name="Hirose Y."/>
            <person name="Kanesaki Y."/>
            <person name="Higuchi S."/>
            <person name="Fujiwara T."/>
            <person name="Onuma R."/>
            <person name="Era A."/>
            <person name="Ohbayashi R."/>
            <person name="Uzuka A."/>
            <person name="Nozaki H."/>
            <person name="Yoshikawa H."/>
            <person name="Miyagishima S.Y."/>
        </authorList>
    </citation>
    <scope>NUCLEOTIDE SEQUENCE [LARGE SCALE GENOMIC DNA]</scope>
    <source>
        <strain evidence="10 11">NIES-2499</strain>
    </source>
</reference>
<feature type="transmembrane region" description="Helical" evidence="8">
    <location>
        <begin position="82"/>
        <end position="102"/>
    </location>
</feature>
<evidence type="ECO:0000259" key="9">
    <source>
        <dbReference type="Pfam" id="PF03600"/>
    </source>
</evidence>
<proteinExistence type="inferred from homology"/>
<comment type="caution">
    <text evidence="10">The sequence shown here is derived from an EMBL/GenBank/DDBJ whole genome shotgun (WGS) entry which is preliminary data.</text>
</comment>
<dbReference type="InterPro" id="IPR000802">
    <property type="entry name" value="Arsenical_pump_ArsB"/>
</dbReference>
<keyword evidence="11" id="KW-1185">Reference proteome</keyword>
<feature type="transmembrane region" description="Helical" evidence="8">
    <location>
        <begin position="434"/>
        <end position="452"/>
    </location>
</feature>
<dbReference type="Pfam" id="PF03600">
    <property type="entry name" value="CitMHS"/>
    <property type="match status" value="1"/>
</dbReference>
<feature type="domain" description="Citrate transporter-like" evidence="9">
    <location>
        <begin position="356"/>
        <end position="717"/>
    </location>
</feature>
<evidence type="ECO:0000256" key="7">
    <source>
        <dbReference type="ARBA" id="ARBA00023136"/>
    </source>
</evidence>
<keyword evidence="6 8" id="KW-1133">Transmembrane helix</keyword>
<evidence type="ECO:0000256" key="8">
    <source>
        <dbReference type="SAM" id="Phobius"/>
    </source>
</evidence>
<feature type="transmembrane region" description="Helical" evidence="8">
    <location>
        <begin position="394"/>
        <end position="413"/>
    </location>
</feature>
<gene>
    <name evidence="10" type="ORF">CEUSTIGMA_g4545.t1</name>
</gene>
<evidence type="ECO:0000256" key="5">
    <source>
        <dbReference type="ARBA" id="ARBA00022692"/>
    </source>
</evidence>